<dbReference type="Proteomes" id="UP000054007">
    <property type="component" value="Unassembled WGS sequence"/>
</dbReference>
<feature type="region of interest" description="Disordered" evidence="1">
    <location>
        <begin position="341"/>
        <end position="444"/>
    </location>
</feature>
<dbReference type="AlphaFoldDB" id="A0A0D7BFB3"/>
<reference evidence="2 3" key="1">
    <citation type="journal article" date="2015" name="Fungal Genet. Biol.">
        <title>Evolution of novel wood decay mechanisms in Agaricales revealed by the genome sequences of Fistulina hepatica and Cylindrobasidium torrendii.</title>
        <authorList>
            <person name="Floudas D."/>
            <person name="Held B.W."/>
            <person name="Riley R."/>
            <person name="Nagy L.G."/>
            <person name="Koehler G."/>
            <person name="Ransdell A.S."/>
            <person name="Younus H."/>
            <person name="Chow J."/>
            <person name="Chiniquy J."/>
            <person name="Lipzen A."/>
            <person name="Tritt A."/>
            <person name="Sun H."/>
            <person name="Haridas S."/>
            <person name="LaButti K."/>
            <person name="Ohm R.A."/>
            <person name="Kues U."/>
            <person name="Blanchette R.A."/>
            <person name="Grigoriev I.V."/>
            <person name="Minto R.E."/>
            <person name="Hibbett D.S."/>
        </authorList>
    </citation>
    <scope>NUCLEOTIDE SEQUENCE [LARGE SCALE GENOMIC DNA]</scope>
    <source>
        <strain evidence="2 3">FP15055 ss-10</strain>
    </source>
</reference>
<feature type="compositionally biased region" description="Polar residues" evidence="1">
    <location>
        <begin position="377"/>
        <end position="390"/>
    </location>
</feature>
<keyword evidence="3" id="KW-1185">Reference proteome</keyword>
<evidence type="ECO:0000313" key="2">
    <source>
        <dbReference type="EMBL" id="KIY68814.1"/>
    </source>
</evidence>
<evidence type="ECO:0000256" key="1">
    <source>
        <dbReference type="SAM" id="MobiDB-lite"/>
    </source>
</evidence>
<evidence type="ECO:0000313" key="3">
    <source>
        <dbReference type="Proteomes" id="UP000054007"/>
    </source>
</evidence>
<feature type="compositionally biased region" description="Basic and acidic residues" evidence="1">
    <location>
        <begin position="363"/>
        <end position="375"/>
    </location>
</feature>
<protein>
    <submittedName>
        <fullName evidence="2">Uncharacterized protein</fullName>
    </submittedName>
</protein>
<name>A0A0D7BFB3_9AGAR</name>
<organism evidence="2 3">
    <name type="scientific">Cylindrobasidium torrendii FP15055 ss-10</name>
    <dbReference type="NCBI Taxonomy" id="1314674"/>
    <lineage>
        <taxon>Eukaryota</taxon>
        <taxon>Fungi</taxon>
        <taxon>Dikarya</taxon>
        <taxon>Basidiomycota</taxon>
        <taxon>Agaricomycotina</taxon>
        <taxon>Agaricomycetes</taxon>
        <taxon>Agaricomycetidae</taxon>
        <taxon>Agaricales</taxon>
        <taxon>Marasmiineae</taxon>
        <taxon>Physalacriaceae</taxon>
        <taxon>Cylindrobasidium</taxon>
    </lineage>
</organism>
<accession>A0A0D7BFB3</accession>
<dbReference type="EMBL" id="KN880495">
    <property type="protein sequence ID" value="KIY68814.1"/>
    <property type="molecule type" value="Genomic_DNA"/>
</dbReference>
<proteinExistence type="predicted"/>
<gene>
    <name evidence="2" type="ORF">CYLTODRAFT_489439</name>
</gene>
<feature type="compositionally biased region" description="Basic residues" evidence="1">
    <location>
        <begin position="396"/>
        <end position="410"/>
    </location>
</feature>
<sequence>MSVAAVPTLLVAGISGDHSATGISYDIRMRRAYDLFHFLNQKYGVDFSFANDLNTPILPNSIPPTQTTTYQLREFETFPVLNGRPIRKASSVLAEIVTAKSFAGSKCMFTFQDVIADVGHFVDIREYAPAMLHRIDRLSGEAPGTFNTNHNQNLGNKSANVHKLWTSGKALLLAVSSPTDFSPPYRLREITAHNKECSPSERIKIYDWIPPTDAKTSPGQLYLFVPFGWSRPTIDLWTIESDEHFKAPVSDGILLLANCHPLLVSFGNARNRDRMKTSRTWNGFLDTLTPTILNAVQDFEQMVDGWTTDNIIETPTQYRAGLLPDDVWHIQLPAMKATKRSKKKTGVTVRKNTRSNAAADAKAATELRKVVDRPRITRSQSTPNLNQKAATQAPVLKRKKSVKKIKKILKRAADDEDEGDDNAVASTSQAAAQDVRPMAKKKRT</sequence>